<organism evidence="3 4">
    <name type="scientific">Nyssa sinensis</name>
    <dbReference type="NCBI Taxonomy" id="561372"/>
    <lineage>
        <taxon>Eukaryota</taxon>
        <taxon>Viridiplantae</taxon>
        <taxon>Streptophyta</taxon>
        <taxon>Embryophyta</taxon>
        <taxon>Tracheophyta</taxon>
        <taxon>Spermatophyta</taxon>
        <taxon>Magnoliopsida</taxon>
        <taxon>eudicotyledons</taxon>
        <taxon>Gunneridae</taxon>
        <taxon>Pentapetalae</taxon>
        <taxon>asterids</taxon>
        <taxon>Cornales</taxon>
        <taxon>Nyssaceae</taxon>
        <taxon>Nyssa</taxon>
    </lineage>
</organism>
<comment type="subunit">
    <text evidence="1">Homodimer.</text>
</comment>
<dbReference type="EMBL" id="CM018031">
    <property type="protein sequence ID" value="KAA8550214.1"/>
    <property type="molecule type" value="Genomic_DNA"/>
</dbReference>
<dbReference type="InterPro" id="IPR013097">
    <property type="entry name" value="Dabb"/>
</dbReference>
<sequence>MGRYRHILLLKFKDGVNVDESVKTLEKQAKENESIVSVEVECGQDITTPEVLRHGFTHIFMMTFNTTKDFSAYRSHPKNIKHSPTFSVAIADALTFNYEAVTVI</sequence>
<dbReference type="InterPro" id="IPR011008">
    <property type="entry name" value="Dimeric_a/b-barrel"/>
</dbReference>
<protein>
    <recommendedName>
        <fullName evidence="2">Stress-response A/B barrel domain-containing protein</fullName>
    </recommendedName>
</protein>
<keyword evidence="4" id="KW-1185">Reference proteome</keyword>
<dbReference type="Pfam" id="PF07876">
    <property type="entry name" value="Dabb"/>
    <property type="match status" value="1"/>
</dbReference>
<gene>
    <name evidence="3" type="ORF">F0562_001898</name>
</gene>
<evidence type="ECO:0000313" key="4">
    <source>
        <dbReference type="Proteomes" id="UP000325577"/>
    </source>
</evidence>
<evidence type="ECO:0000256" key="1">
    <source>
        <dbReference type="ARBA" id="ARBA00011738"/>
    </source>
</evidence>
<dbReference type="SMART" id="SM00886">
    <property type="entry name" value="Dabb"/>
    <property type="match status" value="1"/>
</dbReference>
<dbReference type="InterPro" id="IPR044662">
    <property type="entry name" value="HS1/DABB1-like"/>
</dbReference>
<proteinExistence type="predicted"/>
<dbReference type="AlphaFoldDB" id="A0A5J5C5W3"/>
<dbReference type="PANTHER" id="PTHR33178">
    <property type="match status" value="1"/>
</dbReference>
<dbReference type="PROSITE" id="PS51502">
    <property type="entry name" value="S_R_A_B_BARREL"/>
    <property type="match status" value="1"/>
</dbReference>
<dbReference type="Gene3D" id="3.30.70.100">
    <property type="match status" value="1"/>
</dbReference>
<dbReference type="SUPFAM" id="SSF54909">
    <property type="entry name" value="Dimeric alpha+beta barrel"/>
    <property type="match status" value="1"/>
</dbReference>
<dbReference type="OrthoDB" id="1601230at2759"/>
<feature type="domain" description="Stress-response A/B barrel" evidence="2">
    <location>
        <begin position="4"/>
        <end position="98"/>
    </location>
</feature>
<reference evidence="3 4" key="1">
    <citation type="submission" date="2019-09" db="EMBL/GenBank/DDBJ databases">
        <title>A chromosome-level genome assembly of the Chinese tupelo Nyssa sinensis.</title>
        <authorList>
            <person name="Yang X."/>
            <person name="Kang M."/>
            <person name="Yang Y."/>
            <person name="Xiong H."/>
            <person name="Wang M."/>
            <person name="Zhang Z."/>
            <person name="Wang Z."/>
            <person name="Wu H."/>
            <person name="Ma T."/>
            <person name="Liu J."/>
            <person name="Xi Z."/>
        </authorList>
    </citation>
    <scope>NUCLEOTIDE SEQUENCE [LARGE SCALE GENOMIC DNA]</scope>
    <source>
        <strain evidence="3">J267</strain>
        <tissue evidence="3">Leaf</tissue>
    </source>
</reference>
<dbReference type="Proteomes" id="UP000325577">
    <property type="component" value="Linkage Group LG0"/>
</dbReference>
<dbReference type="PANTHER" id="PTHR33178:SF4">
    <property type="entry name" value="EXPRESSED PROTEIN"/>
    <property type="match status" value="1"/>
</dbReference>
<name>A0A5J5C5W3_9ASTE</name>
<evidence type="ECO:0000259" key="2">
    <source>
        <dbReference type="PROSITE" id="PS51502"/>
    </source>
</evidence>
<accession>A0A5J5C5W3</accession>
<evidence type="ECO:0000313" key="3">
    <source>
        <dbReference type="EMBL" id="KAA8550214.1"/>
    </source>
</evidence>